<evidence type="ECO:0000313" key="2">
    <source>
        <dbReference type="Proteomes" id="UP001153076"/>
    </source>
</evidence>
<proteinExistence type="predicted"/>
<dbReference type="EMBL" id="JAKOGI010000049">
    <property type="protein sequence ID" value="KAJ8446771.1"/>
    <property type="molecule type" value="Genomic_DNA"/>
</dbReference>
<organism evidence="1 2">
    <name type="scientific">Carnegiea gigantea</name>
    <dbReference type="NCBI Taxonomy" id="171969"/>
    <lineage>
        <taxon>Eukaryota</taxon>
        <taxon>Viridiplantae</taxon>
        <taxon>Streptophyta</taxon>
        <taxon>Embryophyta</taxon>
        <taxon>Tracheophyta</taxon>
        <taxon>Spermatophyta</taxon>
        <taxon>Magnoliopsida</taxon>
        <taxon>eudicotyledons</taxon>
        <taxon>Gunneridae</taxon>
        <taxon>Pentapetalae</taxon>
        <taxon>Caryophyllales</taxon>
        <taxon>Cactineae</taxon>
        <taxon>Cactaceae</taxon>
        <taxon>Cactoideae</taxon>
        <taxon>Echinocereeae</taxon>
        <taxon>Carnegiea</taxon>
    </lineage>
</organism>
<gene>
    <name evidence="1" type="ORF">Cgig2_000782</name>
</gene>
<keyword evidence="2" id="KW-1185">Reference proteome</keyword>
<dbReference type="InterPro" id="IPR034595">
    <property type="entry name" value="NDUFAF8"/>
</dbReference>
<protein>
    <submittedName>
        <fullName evidence="1">Uncharacterized protein</fullName>
    </submittedName>
</protein>
<dbReference type="OrthoDB" id="3821113at2759"/>
<dbReference type="Proteomes" id="UP001153076">
    <property type="component" value="Unassembled WGS sequence"/>
</dbReference>
<dbReference type="AlphaFoldDB" id="A0A9Q1KLP1"/>
<evidence type="ECO:0000313" key="1">
    <source>
        <dbReference type="EMBL" id="KAJ8446771.1"/>
    </source>
</evidence>
<comment type="caution">
    <text evidence="1">The sequence shown here is derived from an EMBL/GenBank/DDBJ whole genome shotgun (WGS) entry which is preliminary data.</text>
</comment>
<sequence length="153" mass="17051">MPSMMTMAISIFTAVGDLAEGRRRSIPLISASISISSVPCSIRAKNYGSCVASKIPEVKCDMCLKEFCALKNCMKNVSLLELGSLLFGGKATYTRVFPDPGEVGFEFWIPAISLQRCGHRWEYNLLYCFFFYHPDSLKSGVPSIANWYAKLQI</sequence>
<reference evidence="1" key="1">
    <citation type="submission" date="2022-04" db="EMBL/GenBank/DDBJ databases">
        <title>Carnegiea gigantea Genome sequencing and assembly v2.</title>
        <authorList>
            <person name="Copetti D."/>
            <person name="Sanderson M.J."/>
            <person name="Burquez A."/>
            <person name="Wojciechowski M.F."/>
        </authorList>
    </citation>
    <scope>NUCLEOTIDE SEQUENCE</scope>
    <source>
        <strain evidence="1">SGP5-SGP5p</strain>
        <tissue evidence="1">Aerial part</tissue>
    </source>
</reference>
<name>A0A9Q1KLP1_9CARY</name>
<dbReference type="GO" id="GO:0005739">
    <property type="term" value="C:mitochondrion"/>
    <property type="evidence" value="ECO:0007669"/>
    <property type="project" value="InterPro"/>
</dbReference>
<dbReference type="PANTHER" id="PTHR34561:SF1">
    <property type="entry name" value="NADH DEHYDROGENASE [UBIQUINONE] 1 ALPHA SUBCOMPLEX ASSEMBLY FACTOR 8"/>
    <property type="match status" value="1"/>
</dbReference>
<dbReference type="PANTHER" id="PTHR34561">
    <property type="entry name" value="NADH DEHYDROGENASE [UBIQUINONE] 1 ALPHA SUBCOMPLEX ASSEMBLY FACTOR 8"/>
    <property type="match status" value="1"/>
</dbReference>
<dbReference type="GO" id="GO:0032981">
    <property type="term" value="P:mitochondrial respiratory chain complex I assembly"/>
    <property type="evidence" value="ECO:0007669"/>
    <property type="project" value="InterPro"/>
</dbReference>
<accession>A0A9Q1KLP1</accession>